<reference evidence="1" key="1">
    <citation type="journal article" date="2019" name="bioRxiv">
        <title>The Genome of the Zebra Mussel, Dreissena polymorpha: A Resource for Invasive Species Research.</title>
        <authorList>
            <person name="McCartney M.A."/>
            <person name="Auch B."/>
            <person name="Kono T."/>
            <person name="Mallez S."/>
            <person name="Zhang Y."/>
            <person name="Obille A."/>
            <person name="Becker A."/>
            <person name="Abrahante J.E."/>
            <person name="Garbe J."/>
            <person name="Badalamenti J.P."/>
            <person name="Herman A."/>
            <person name="Mangelson H."/>
            <person name="Liachko I."/>
            <person name="Sullivan S."/>
            <person name="Sone E.D."/>
            <person name="Koren S."/>
            <person name="Silverstein K.A.T."/>
            <person name="Beckman K.B."/>
            <person name="Gohl D.M."/>
        </authorList>
    </citation>
    <scope>NUCLEOTIDE SEQUENCE</scope>
    <source>
        <strain evidence="1">Duluth1</strain>
        <tissue evidence="1">Whole animal</tissue>
    </source>
</reference>
<dbReference type="EMBL" id="JAIWYP010000014">
    <property type="protein sequence ID" value="KAH3713597.1"/>
    <property type="molecule type" value="Genomic_DNA"/>
</dbReference>
<organism evidence="1 2">
    <name type="scientific">Dreissena polymorpha</name>
    <name type="common">Zebra mussel</name>
    <name type="synonym">Mytilus polymorpha</name>
    <dbReference type="NCBI Taxonomy" id="45954"/>
    <lineage>
        <taxon>Eukaryota</taxon>
        <taxon>Metazoa</taxon>
        <taxon>Spiralia</taxon>
        <taxon>Lophotrochozoa</taxon>
        <taxon>Mollusca</taxon>
        <taxon>Bivalvia</taxon>
        <taxon>Autobranchia</taxon>
        <taxon>Heteroconchia</taxon>
        <taxon>Euheterodonta</taxon>
        <taxon>Imparidentia</taxon>
        <taxon>Neoheterodontei</taxon>
        <taxon>Myida</taxon>
        <taxon>Dreissenoidea</taxon>
        <taxon>Dreissenidae</taxon>
        <taxon>Dreissena</taxon>
    </lineage>
</organism>
<dbReference type="Proteomes" id="UP000828390">
    <property type="component" value="Unassembled WGS sequence"/>
</dbReference>
<comment type="caution">
    <text evidence="1">The sequence shown here is derived from an EMBL/GenBank/DDBJ whole genome shotgun (WGS) entry which is preliminary data.</text>
</comment>
<dbReference type="AlphaFoldDB" id="A0A9D4BYY7"/>
<evidence type="ECO:0000313" key="2">
    <source>
        <dbReference type="Proteomes" id="UP000828390"/>
    </source>
</evidence>
<keyword evidence="2" id="KW-1185">Reference proteome</keyword>
<reference evidence="1" key="2">
    <citation type="submission" date="2020-11" db="EMBL/GenBank/DDBJ databases">
        <authorList>
            <person name="McCartney M.A."/>
            <person name="Auch B."/>
            <person name="Kono T."/>
            <person name="Mallez S."/>
            <person name="Becker A."/>
            <person name="Gohl D.M."/>
            <person name="Silverstein K.A.T."/>
            <person name="Koren S."/>
            <person name="Bechman K.B."/>
            <person name="Herman A."/>
            <person name="Abrahante J.E."/>
            <person name="Garbe J."/>
        </authorList>
    </citation>
    <scope>NUCLEOTIDE SEQUENCE</scope>
    <source>
        <strain evidence="1">Duluth1</strain>
        <tissue evidence="1">Whole animal</tissue>
    </source>
</reference>
<evidence type="ECO:0000313" key="1">
    <source>
        <dbReference type="EMBL" id="KAH3713597.1"/>
    </source>
</evidence>
<name>A0A9D4BYY7_DREPO</name>
<gene>
    <name evidence="1" type="ORF">DPMN_073390</name>
</gene>
<protein>
    <submittedName>
        <fullName evidence="1">Uncharacterized protein</fullName>
    </submittedName>
</protein>
<accession>A0A9D4BYY7</accession>
<sequence>MYLKSNTIARLLKFGESVSDIAKDQLSTQWPSESSGSVSVRFCVYPPSGLVGMTVSLVEDVRIVGWVVGYYSLASGNEREFFAILVRACVCGLPLEYWETLIVTF</sequence>
<proteinExistence type="predicted"/>